<gene>
    <name evidence="1" type="ORF">LCGC14_3091350</name>
</gene>
<evidence type="ECO:0000313" key="1">
    <source>
        <dbReference type="EMBL" id="KKK53778.1"/>
    </source>
</evidence>
<protein>
    <submittedName>
        <fullName evidence="1">Uncharacterized protein</fullName>
    </submittedName>
</protein>
<accession>A0A0F8WAX9</accession>
<sequence length="71" mass="7925">MTRGEFVVIARSTIGSATAENFSPDEEREFNRHFAACFASITMNGIVMPSNHVAIERMLNTYENETAPETI</sequence>
<organism evidence="1">
    <name type="scientific">marine sediment metagenome</name>
    <dbReference type="NCBI Taxonomy" id="412755"/>
    <lineage>
        <taxon>unclassified sequences</taxon>
        <taxon>metagenomes</taxon>
        <taxon>ecological metagenomes</taxon>
    </lineage>
</organism>
<dbReference type="EMBL" id="LAZR01066335">
    <property type="protein sequence ID" value="KKK53778.1"/>
    <property type="molecule type" value="Genomic_DNA"/>
</dbReference>
<dbReference type="AlphaFoldDB" id="A0A0F8WAX9"/>
<proteinExistence type="predicted"/>
<comment type="caution">
    <text evidence="1">The sequence shown here is derived from an EMBL/GenBank/DDBJ whole genome shotgun (WGS) entry which is preliminary data.</text>
</comment>
<name>A0A0F8WAX9_9ZZZZ</name>
<reference evidence="1" key="1">
    <citation type="journal article" date="2015" name="Nature">
        <title>Complex archaea that bridge the gap between prokaryotes and eukaryotes.</title>
        <authorList>
            <person name="Spang A."/>
            <person name="Saw J.H."/>
            <person name="Jorgensen S.L."/>
            <person name="Zaremba-Niedzwiedzka K."/>
            <person name="Martijn J."/>
            <person name="Lind A.E."/>
            <person name="van Eijk R."/>
            <person name="Schleper C."/>
            <person name="Guy L."/>
            <person name="Ettema T.J."/>
        </authorList>
    </citation>
    <scope>NUCLEOTIDE SEQUENCE</scope>
</reference>